<dbReference type="AlphaFoldDB" id="A0A0K2V2X8"/>
<accession>A0A0K2V2X8</accession>
<sequence length="38" mass="4507">MKVSFDEERAAMYPNYNHNSFRKRLAVRPMAGEYNISI</sequence>
<organism evidence="1">
    <name type="scientific">Lepeophtheirus salmonis</name>
    <name type="common">Salmon louse</name>
    <name type="synonym">Caligus salmonis</name>
    <dbReference type="NCBI Taxonomy" id="72036"/>
    <lineage>
        <taxon>Eukaryota</taxon>
        <taxon>Metazoa</taxon>
        <taxon>Ecdysozoa</taxon>
        <taxon>Arthropoda</taxon>
        <taxon>Crustacea</taxon>
        <taxon>Multicrustacea</taxon>
        <taxon>Hexanauplia</taxon>
        <taxon>Copepoda</taxon>
        <taxon>Siphonostomatoida</taxon>
        <taxon>Caligidae</taxon>
        <taxon>Lepeophtheirus</taxon>
    </lineage>
</organism>
<reference evidence="1" key="1">
    <citation type="submission" date="2014-05" db="EMBL/GenBank/DDBJ databases">
        <authorList>
            <person name="Chronopoulou M."/>
        </authorList>
    </citation>
    <scope>NUCLEOTIDE SEQUENCE</scope>
    <source>
        <tissue evidence="1">Whole organism</tissue>
    </source>
</reference>
<proteinExistence type="predicted"/>
<name>A0A0K2V2X8_LEPSM</name>
<evidence type="ECO:0000313" key="1">
    <source>
        <dbReference type="EMBL" id="CDW44878.1"/>
    </source>
</evidence>
<dbReference type="EMBL" id="HACA01027517">
    <property type="protein sequence ID" value="CDW44878.1"/>
    <property type="molecule type" value="Transcribed_RNA"/>
</dbReference>
<protein>
    <submittedName>
        <fullName evidence="1">Uncharacterized protein</fullName>
    </submittedName>
</protein>